<dbReference type="InterPro" id="IPR046780">
    <property type="entry name" value="aBig_2"/>
</dbReference>
<accession>A0ABW0M2E0</accession>
<dbReference type="PROSITE" id="PS50012">
    <property type="entry name" value="RCC1_3"/>
    <property type="match status" value="7"/>
</dbReference>
<dbReference type="InterPro" id="IPR009091">
    <property type="entry name" value="RCC1/BLIP-II"/>
</dbReference>
<dbReference type="InterPro" id="IPR000408">
    <property type="entry name" value="Reg_chr_condens"/>
</dbReference>
<dbReference type="Pfam" id="PF25390">
    <property type="entry name" value="WD40_RLD"/>
    <property type="match status" value="1"/>
</dbReference>
<dbReference type="PANTHER" id="PTHR22872:SF10">
    <property type="entry name" value="ULTRAVIOLET-B RECEPTOR UVR8"/>
    <property type="match status" value="1"/>
</dbReference>
<dbReference type="RefSeq" id="WP_209750464.1">
    <property type="nucleotide sequence ID" value="NZ_JBHSMH010000097.1"/>
</dbReference>
<dbReference type="PRINTS" id="PR00633">
    <property type="entry name" value="RCCNDNSATION"/>
</dbReference>
<feature type="domain" description="SLH" evidence="2">
    <location>
        <begin position="918"/>
        <end position="977"/>
    </location>
</feature>
<keyword evidence="4" id="KW-1185">Reference proteome</keyword>
<evidence type="ECO:0000256" key="1">
    <source>
        <dbReference type="ARBA" id="ARBA00022737"/>
    </source>
</evidence>
<dbReference type="Pfam" id="PF00415">
    <property type="entry name" value="RCC1"/>
    <property type="match status" value="2"/>
</dbReference>
<dbReference type="InterPro" id="IPR001119">
    <property type="entry name" value="SLH_dom"/>
</dbReference>
<feature type="domain" description="SLH" evidence="2">
    <location>
        <begin position="1049"/>
        <end position="1111"/>
    </location>
</feature>
<organism evidence="3 4">
    <name type="scientific">Cohnella suwonensis</name>
    <dbReference type="NCBI Taxonomy" id="696072"/>
    <lineage>
        <taxon>Bacteria</taxon>
        <taxon>Bacillati</taxon>
        <taxon>Bacillota</taxon>
        <taxon>Bacilli</taxon>
        <taxon>Bacillales</taxon>
        <taxon>Paenibacillaceae</taxon>
        <taxon>Cohnella</taxon>
    </lineage>
</organism>
<dbReference type="PROSITE" id="PS51272">
    <property type="entry name" value="SLH"/>
    <property type="match status" value="3"/>
</dbReference>
<dbReference type="EMBL" id="JBHSMH010000097">
    <property type="protein sequence ID" value="MFC5471297.1"/>
    <property type="molecule type" value="Genomic_DNA"/>
</dbReference>
<dbReference type="Gene3D" id="2.130.10.30">
    <property type="entry name" value="Regulator of chromosome condensation 1/beta-lactamase-inhibitor protein II"/>
    <property type="match status" value="2"/>
</dbReference>
<dbReference type="InterPro" id="IPR051625">
    <property type="entry name" value="Signaling_Regulatory_Domain"/>
</dbReference>
<dbReference type="PROSITE" id="PS00626">
    <property type="entry name" value="RCC1_2"/>
    <property type="match status" value="2"/>
</dbReference>
<evidence type="ECO:0000259" key="2">
    <source>
        <dbReference type="PROSITE" id="PS51272"/>
    </source>
</evidence>
<proteinExistence type="predicted"/>
<dbReference type="PANTHER" id="PTHR22872">
    <property type="entry name" value="BTK-BINDING PROTEIN-RELATED"/>
    <property type="match status" value="1"/>
</dbReference>
<reference evidence="4" key="1">
    <citation type="journal article" date="2019" name="Int. J. Syst. Evol. Microbiol.">
        <title>The Global Catalogue of Microorganisms (GCM) 10K type strain sequencing project: providing services to taxonomists for standard genome sequencing and annotation.</title>
        <authorList>
            <consortium name="The Broad Institute Genomics Platform"/>
            <consortium name="The Broad Institute Genome Sequencing Center for Infectious Disease"/>
            <person name="Wu L."/>
            <person name="Ma J."/>
        </authorList>
    </citation>
    <scope>NUCLEOTIDE SEQUENCE [LARGE SCALE GENOMIC DNA]</scope>
    <source>
        <strain evidence="4">CCUG 57113</strain>
    </source>
</reference>
<dbReference type="Pfam" id="PF00395">
    <property type="entry name" value="SLH"/>
    <property type="match status" value="3"/>
</dbReference>
<evidence type="ECO:0000313" key="4">
    <source>
        <dbReference type="Proteomes" id="UP001596105"/>
    </source>
</evidence>
<dbReference type="InterPro" id="IPR058923">
    <property type="entry name" value="RCC1-like_dom"/>
</dbReference>
<dbReference type="SUPFAM" id="SSF50985">
    <property type="entry name" value="RCC1/BLIP-II"/>
    <property type="match status" value="1"/>
</dbReference>
<comment type="caution">
    <text evidence="3">The sequence shown here is derived from an EMBL/GenBank/DDBJ whole genome shotgun (WGS) entry which is preliminary data.</text>
</comment>
<dbReference type="Proteomes" id="UP001596105">
    <property type="component" value="Unassembled WGS sequence"/>
</dbReference>
<dbReference type="Pfam" id="PF20578">
    <property type="entry name" value="aBig_2"/>
    <property type="match status" value="3"/>
</dbReference>
<protein>
    <submittedName>
        <fullName evidence="3">Immunoglobulin-like domain-containing protein</fullName>
    </submittedName>
</protein>
<evidence type="ECO:0000313" key="3">
    <source>
        <dbReference type="EMBL" id="MFC5471297.1"/>
    </source>
</evidence>
<gene>
    <name evidence="3" type="ORF">ACFPPD_21655</name>
</gene>
<keyword evidence="1" id="KW-0677">Repeat</keyword>
<feature type="domain" description="SLH" evidence="2">
    <location>
        <begin position="978"/>
        <end position="1041"/>
    </location>
</feature>
<name>A0ABW0M2E0_9BACL</name>
<sequence>MKRFYRKKVSVFLVFMLLLSQFAVFPHVGYAAASLVQSLAGGNYHSLAVKSDGTLWAWGYNGSGRLGDGTTTSRYTPVQVLSDVRAIAAGTNHSLARKSDGTLWAWGYNGSGQLGDGTTIDRHTPVQVLSDVQAIAAGGSHSLALKSDGTLWAWGYNGSGQLGDGTTTNSSTPVQVQGLSGVQAIVAVNGHSLALKSDGTLWAWGNNAEGQLGDGTITDRITPVQVQSLSDVQAIAAGGYHSLARKSDGTLWAWGYNGDGELGDGTTTNSSTPVQVQGLSGVQAIVAVNGHSLARKSDGTLWAWGYNAFGQLGDGTTINRSTPVQVQDLSDVQAIAAGYFHSLARKSDGTLWAWGNNGEGQLGDGTTTSSSTPIAVVFPQTDAEAVAADKAALAIGYASGDSAAGVTQGVTLPASGASGTAISWTSDNTAVIDGSGSVNRPGYSAGDVAVTLTATISKGAESATQMFPVTVTKLAQTDAEAVATDKAALAIGYASGDSAAGVTQNVTLPTSGASGTVISWISDSLAIYSSGAVTRPSYTQGDATVTLTATIVSTNGTVSDTKVFTVTLTKLAQSDTEAVATDKAALAIGYASGDSAAGVTQNVTLPTSGASGTTISWTSDNAAIAVSGGSGAVTRPSFSAGDAGVALTATISKGAATDTRIYVLTVNAQEGTAASSPGPTSTGGISDSSTDFRIIINGKEHGQIVKEAVTEESQQDVLTLTVDASRLADLLAKEVDKSTVIIPAALSENAEEVTVELTGDAVKAMENKQADLEVQTANGNYKLPAAQVFIDQVASQLGGQAKLSDIVIHVSIAKSDAEKVKLVESTAEKDKFTVVLPPVDFTVTASYNGQTVEVDKFSSYVEREIPLPDGIDPSKVTTAAVLAADGTLHHVPTYVTLRDGKYYAVVNSLTNSTYTLIWHPMTFEDVSGHWAKNAVNDMASRMVVKGVDATHYNPDAAITRAEFAAIIMRAAGLAEGQQTLMFRDVNAGDWYASAVAIAQEYGIIAGYGDGTFRPNQTISREEAMVMVARAMKLAGLSANVSDAESESILASFTDKAGVNVWAKQAVAATVKYGLVTGSETGLQPSRNITRAETAVIVQRMLVKAKLIDSKNS</sequence>